<feature type="compositionally biased region" description="Basic and acidic residues" evidence="1">
    <location>
        <begin position="2662"/>
        <end position="2679"/>
    </location>
</feature>
<evidence type="ECO:0008006" key="6">
    <source>
        <dbReference type="Google" id="ProtNLM"/>
    </source>
</evidence>
<feature type="compositionally biased region" description="Polar residues" evidence="1">
    <location>
        <begin position="672"/>
        <end position="681"/>
    </location>
</feature>
<dbReference type="GO" id="GO:0043025">
    <property type="term" value="C:neuronal cell body"/>
    <property type="evidence" value="ECO:0007669"/>
    <property type="project" value="TreeGrafter"/>
</dbReference>
<feature type="compositionally biased region" description="Polar residues" evidence="1">
    <location>
        <begin position="956"/>
        <end position="969"/>
    </location>
</feature>
<feature type="compositionally biased region" description="Acidic residues" evidence="1">
    <location>
        <begin position="1882"/>
        <end position="1906"/>
    </location>
</feature>
<dbReference type="InterPro" id="IPR057480">
    <property type="entry name" value="MAP1A/B/S-like_MBL"/>
</dbReference>
<feature type="compositionally biased region" description="Basic and acidic residues" evidence="1">
    <location>
        <begin position="1977"/>
        <end position="1987"/>
    </location>
</feature>
<feature type="compositionally biased region" description="Low complexity" evidence="1">
    <location>
        <begin position="630"/>
        <end position="642"/>
    </location>
</feature>
<gene>
    <name evidence="4" type="ORF">MHI_LOCUS962038</name>
</gene>
<feature type="compositionally biased region" description="Basic and acidic residues" evidence="1">
    <location>
        <begin position="897"/>
        <end position="914"/>
    </location>
</feature>
<feature type="compositionally biased region" description="Basic and acidic residues" evidence="1">
    <location>
        <begin position="2845"/>
        <end position="2878"/>
    </location>
</feature>
<feature type="region of interest" description="Disordered" evidence="1">
    <location>
        <begin position="377"/>
        <end position="409"/>
    </location>
</feature>
<feature type="region of interest" description="Disordered" evidence="1">
    <location>
        <begin position="1969"/>
        <end position="1990"/>
    </location>
</feature>
<evidence type="ECO:0000313" key="4">
    <source>
        <dbReference type="EMBL" id="CAD1480771.1"/>
    </source>
</evidence>
<dbReference type="GO" id="GO:0008017">
    <property type="term" value="F:microtubule binding"/>
    <property type="evidence" value="ECO:0007669"/>
    <property type="project" value="InterPro"/>
</dbReference>
<feature type="compositionally biased region" description="Basic and acidic residues" evidence="1">
    <location>
        <begin position="1475"/>
        <end position="1485"/>
    </location>
</feature>
<feature type="compositionally biased region" description="Basic and acidic residues" evidence="1">
    <location>
        <begin position="583"/>
        <end position="603"/>
    </location>
</feature>
<feature type="region of interest" description="Disordered" evidence="1">
    <location>
        <begin position="2480"/>
        <end position="2702"/>
    </location>
</feature>
<accession>A0A6V7HN28</accession>
<feature type="compositionally biased region" description="Basic and acidic residues" evidence="1">
    <location>
        <begin position="2956"/>
        <end position="2965"/>
    </location>
</feature>
<keyword evidence="5" id="KW-1185">Reference proteome</keyword>
<feature type="compositionally biased region" description="Basic and acidic residues" evidence="1">
    <location>
        <begin position="1431"/>
        <end position="1444"/>
    </location>
</feature>
<proteinExistence type="predicted"/>
<feature type="compositionally biased region" description="Basic and acidic residues" evidence="1">
    <location>
        <begin position="1258"/>
        <end position="1278"/>
    </location>
</feature>
<feature type="compositionally biased region" description="Basic and acidic residues" evidence="1">
    <location>
        <begin position="2166"/>
        <end position="2188"/>
    </location>
</feature>
<feature type="region of interest" description="Disordered" evidence="1">
    <location>
        <begin position="573"/>
        <end position="686"/>
    </location>
</feature>
<feature type="compositionally biased region" description="Basic and acidic residues" evidence="1">
    <location>
        <begin position="2721"/>
        <end position="2741"/>
    </location>
</feature>
<dbReference type="GO" id="GO:0005874">
    <property type="term" value="C:microtubule"/>
    <property type="evidence" value="ECO:0007669"/>
    <property type="project" value="InterPro"/>
</dbReference>
<evidence type="ECO:0000313" key="5">
    <source>
        <dbReference type="Proteomes" id="UP000752696"/>
    </source>
</evidence>
<feature type="compositionally biased region" description="Basic and acidic residues" evidence="1">
    <location>
        <begin position="922"/>
        <end position="955"/>
    </location>
</feature>
<dbReference type="GO" id="GO:0031114">
    <property type="term" value="P:regulation of microtubule depolymerization"/>
    <property type="evidence" value="ECO:0007669"/>
    <property type="project" value="TreeGrafter"/>
</dbReference>
<feature type="region of interest" description="Disordered" evidence="1">
    <location>
        <begin position="793"/>
        <end position="980"/>
    </location>
</feature>
<evidence type="ECO:0000259" key="2">
    <source>
        <dbReference type="Pfam" id="PF23415"/>
    </source>
</evidence>
<feature type="region of interest" description="Disordered" evidence="1">
    <location>
        <begin position="2299"/>
        <end position="2408"/>
    </location>
</feature>
<dbReference type="GO" id="GO:0045202">
    <property type="term" value="C:synapse"/>
    <property type="evidence" value="ECO:0007669"/>
    <property type="project" value="TreeGrafter"/>
</dbReference>
<feature type="compositionally biased region" description="Basic and acidic residues" evidence="1">
    <location>
        <begin position="2502"/>
        <end position="2520"/>
    </location>
</feature>
<feature type="compositionally biased region" description="Basic and acidic residues" evidence="1">
    <location>
        <begin position="2235"/>
        <end position="2264"/>
    </location>
</feature>
<dbReference type="InterPro" id="IPR026074">
    <property type="entry name" value="MAP1"/>
</dbReference>
<feature type="region of interest" description="Disordered" evidence="1">
    <location>
        <begin position="1062"/>
        <end position="1101"/>
    </location>
</feature>
<feature type="compositionally biased region" description="Basic and acidic residues" evidence="1">
    <location>
        <begin position="2552"/>
        <end position="2567"/>
    </location>
</feature>
<feature type="compositionally biased region" description="Basic and acidic residues" evidence="1">
    <location>
        <begin position="1817"/>
        <end position="1836"/>
    </location>
</feature>
<feature type="compositionally biased region" description="Basic and acidic residues" evidence="1">
    <location>
        <begin position="2932"/>
        <end position="2946"/>
    </location>
</feature>
<dbReference type="GO" id="GO:0016358">
    <property type="term" value="P:dendrite development"/>
    <property type="evidence" value="ECO:0007669"/>
    <property type="project" value="TreeGrafter"/>
</dbReference>
<feature type="region of interest" description="Disordered" evidence="1">
    <location>
        <begin position="2721"/>
        <end position="3078"/>
    </location>
</feature>
<dbReference type="GO" id="GO:0005829">
    <property type="term" value="C:cytosol"/>
    <property type="evidence" value="ECO:0007669"/>
    <property type="project" value="TreeGrafter"/>
</dbReference>
<feature type="compositionally biased region" description="Basic and acidic residues" evidence="1">
    <location>
        <begin position="804"/>
        <end position="878"/>
    </location>
</feature>
<feature type="compositionally biased region" description="Polar residues" evidence="1">
    <location>
        <begin position="544"/>
        <end position="555"/>
    </location>
</feature>
<feature type="region of interest" description="Disordered" evidence="1">
    <location>
        <begin position="1805"/>
        <end position="1836"/>
    </location>
</feature>
<feature type="compositionally biased region" description="Basic and acidic residues" evidence="1">
    <location>
        <begin position="2304"/>
        <end position="2376"/>
    </location>
</feature>
<name>A0A6V7HN28_9HYME</name>
<feature type="non-terminal residue" evidence="4">
    <location>
        <position position="1"/>
    </location>
</feature>
<feature type="compositionally biased region" description="Basic and acidic residues" evidence="1">
    <location>
        <begin position="2979"/>
        <end position="2989"/>
    </location>
</feature>
<feature type="region of interest" description="Disordered" evidence="1">
    <location>
        <begin position="1208"/>
        <end position="1278"/>
    </location>
</feature>
<feature type="compositionally biased region" description="Low complexity" evidence="1">
    <location>
        <begin position="2879"/>
        <end position="2890"/>
    </location>
</feature>
<dbReference type="GO" id="GO:0030425">
    <property type="term" value="C:dendrite"/>
    <property type="evidence" value="ECO:0007669"/>
    <property type="project" value="TreeGrafter"/>
</dbReference>
<reference evidence="4" key="1">
    <citation type="submission" date="2020-07" db="EMBL/GenBank/DDBJ databases">
        <authorList>
            <person name="Nazaruddin N."/>
        </authorList>
    </citation>
    <scope>NUCLEOTIDE SEQUENCE</scope>
</reference>
<dbReference type="PANTHER" id="PTHR13843">
    <property type="entry name" value="MICROTUBULE-ASSOCIATED PROTEIN"/>
    <property type="match status" value="1"/>
</dbReference>
<feature type="region of interest" description="Disordered" evidence="1">
    <location>
        <begin position="1121"/>
        <end position="1157"/>
    </location>
</feature>
<evidence type="ECO:0000259" key="3">
    <source>
        <dbReference type="Pfam" id="PF25281"/>
    </source>
</evidence>
<feature type="region of interest" description="Disordered" evidence="1">
    <location>
        <begin position="2057"/>
        <end position="2188"/>
    </location>
</feature>
<feature type="compositionally biased region" description="Basic and acidic residues" evidence="1">
    <location>
        <begin position="1208"/>
        <end position="1245"/>
    </location>
</feature>
<feature type="region of interest" description="Disordered" evidence="1">
    <location>
        <begin position="424"/>
        <end position="555"/>
    </location>
</feature>
<feature type="compositionally biased region" description="Basic and acidic residues" evidence="1">
    <location>
        <begin position="382"/>
        <end position="409"/>
    </location>
</feature>
<feature type="region of interest" description="Disordered" evidence="1">
    <location>
        <begin position="2235"/>
        <end position="2286"/>
    </location>
</feature>
<feature type="compositionally biased region" description="Basic and acidic residues" evidence="1">
    <location>
        <begin position="2787"/>
        <end position="2800"/>
    </location>
</feature>
<feature type="compositionally biased region" description="Basic and acidic residues" evidence="1">
    <location>
        <begin position="2811"/>
        <end position="2838"/>
    </location>
</feature>
<feature type="compositionally biased region" description="Basic and acidic residues" evidence="1">
    <location>
        <begin position="1851"/>
        <end position="1881"/>
    </location>
</feature>
<feature type="compositionally biased region" description="Basic and acidic residues" evidence="1">
    <location>
        <begin position="655"/>
        <end position="671"/>
    </location>
</feature>
<feature type="compositionally biased region" description="Basic and acidic residues" evidence="1">
    <location>
        <begin position="2057"/>
        <end position="2158"/>
    </location>
</feature>
<dbReference type="Proteomes" id="UP000752696">
    <property type="component" value="Unassembled WGS sequence"/>
</dbReference>
<feature type="compositionally biased region" description="Basic and acidic residues" evidence="1">
    <location>
        <begin position="2690"/>
        <end position="2702"/>
    </location>
</feature>
<dbReference type="GO" id="GO:0005875">
    <property type="term" value="C:microtubule associated complex"/>
    <property type="evidence" value="ECO:0007669"/>
    <property type="project" value="TreeGrafter"/>
</dbReference>
<feature type="compositionally biased region" description="Basic and acidic residues" evidence="1">
    <location>
        <begin position="734"/>
        <end position="744"/>
    </location>
</feature>
<feature type="domain" description="Microtubule-associated protein 1B/S N-terminal" evidence="2">
    <location>
        <begin position="7"/>
        <end position="88"/>
    </location>
</feature>
<dbReference type="EMBL" id="CAJDYZ010012714">
    <property type="protein sequence ID" value="CAD1480771.1"/>
    <property type="molecule type" value="Genomic_DNA"/>
</dbReference>
<dbReference type="GO" id="GO:0000226">
    <property type="term" value="P:microtubule cytoskeleton organization"/>
    <property type="evidence" value="ECO:0007669"/>
    <property type="project" value="InterPro"/>
</dbReference>
<feature type="compositionally biased region" description="Polar residues" evidence="1">
    <location>
        <begin position="3067"/>
        <end position="3078"/>
    </location>
</feature>
<feature type="region of interest" description="Disordered" evidence="1">
    <location>
        <begin position="1851"/>
        <end position="1906"/>
    </location>
</feature>
<sequence>HVQMSRIQDGTFSLADFLDAFSEHEVQRVLRAYENSVTVDIHCASVGDWTTNRLSKEACTRSCRVRVNPDDVLTAGLPAITSFTNYVGQYLVAQTLDQLMEPSDVVGNIRFSHPTLYVFPGGQGDAALFGINGFNMLVDGGFARKACFWDFTRHLDRLDAVLVTRINNSNVGGMSSVLRKKKEMHVYPQIGHFFCNLIERRQSNSPDGDKDIDPLILNLTDIGQEMVVNLRHISLRAHPCYRDPDPINLYHKVGHGTLDMYVLSPSKDSREVREFLAKWHTSDSKLFAGGHKKDSNNLTFPIQNLVSICALLVWQPANPEDTITRILFPGSTPQHKIFEGFERLKHLEFLKHPVCSAKSLSPSASLATLRDKPAKQKLSLISEKETSKKISTEAKKEKKESPEIKMKTTDETLAKTPIIPTKPQAVKAETKAKKVIENKKIEVEKESKKEKEAKEGKKEVAKKDAGKEKSEKTEEKLEKREEEQKTERIIPPAKEAKPKETKKKEEKQKSAKPLGKIETRPKVIEKKVKQSPVEKKDAGMIVKSSPTTPKKTINGVATKTEISKVSAMKAKTQKAAIEPAAKSTKDANNRKVVEQKNIEKSAIKDTTSVVKVSAKPKPMDRKPIGRRGKPVSPSKVKVSGSPAKSTRSTPTTSVKSDKDGVIRKAKSDKGTADSSTVSTPSGIEAEAGARLVEKSLIEQSEDISLDSIESKVLADLKEEREVVEEIEAVLQKAERIEETRKDDRSEGDDEITAELTDKKEEDITDDDIIEADMEDALKRELIDEYLIVEKEEDYIEDSTQSGEGEQKHILDEAESEKVKMLKDMEQVKEKGAEEEVEEKEKDESVEKREKQLEEKEGISKAEEEKAEPIDLSSDRREQLEEEVKEIIASAAETIQQKPEEKDDSGKKDSEDITKEPSSLSPDKLDSSEKKTTDTDLKPEADQKEQVPEKLEESQERISTLESGATTTAPTLPEDERIPLDEIKEDIDEKHIIEEVKEKDVPKVKEEVAAAASRIVPPTVTTKPDVQVFDVRQAVPCLQRDIVKTPDEVADLPVHEEVDPKLYRMEDFEKDKEEKPSLVQAREPEQQVPAQEVKEPPTPTVKEQKGVFSFFGKVADKFEKGIDKLTKKSKKDQEKDTDDKSSSKSSSPKEAKVQEKTVLEEVDVEKMFPKVGKLSEKLQEAVQPEAKTKIEDIGKKEIERDVTAELEVKDKEAKPAEEEIVEEKPKSPVSKPIEEEKIELKEEIVKPSEAPPSVDVEVEEKKEKSPEIDTKAKKEKELVEEVEEDTEEIKALLEEASKKFKTVKDSLRDSLESLEEKIADETADLVVQDVPSVKDVVKDTLEGVVEKLEAIKPHIETASSDSKEPEKVKFHIPKEEDFEDEVPTKDVKEAVRDVGEVLAGTAGIDIEDKPKDVIEIVRKVAEVLKEDDFLSDKTLFEEPTKKEETASPPKPVIEAKSPPKPVAETVSPPEAVLEAKSPEDKSAKIEDKIPVIPTKVGITEEISPYQEETEELVEVQEEPCVKVVKETAATPSLKEEEDKRDAKEICEEMLEEDIEKIVPETVAETRDDSKVDVMEAGLEEVCVKETVKLLIEKDEKTQATIEESVIGFEQKVSPGKAEIVMVSPGSTPTSPKFAADKMQESKVDLSKEIETGLKLPAEIKAIVDKVDRIVEEIIEELVIKKKKITIEIIEYITIVKGVPKERVIYIIEEIIVRKGLSKEDVVDNVDILKLEESITPKLKMELEEYIINEYVKKGKCITIEIVEEISIKKIVPKVIIIRIVQEIIVKKLIDVKTDGLFDAQLEQIDTEEKKEEEEKEKEDERKEEETEEKEIPSKLDKKEEKLSPIETIVKSESKSPVEKEISVEKETKSPKEEDLHKEKLTVEEETVCLPAEEEEEGEEEEDIEEDGFVSIRKFSKTEIQLGDKVTAPSAKPDTLKEAIDKRHEKDIGDDFEAVEQEYKVRDVTVTSLEDTSRVISPKSDESREREYAEEAVEDVTVSDVIEADEKFVHETKEKAEKKELPLDAKPDKLDKEKVEVKVTEATESIDTIEKYLDEAKEKKEQKIDEVAAKESPEEKVDITTVEKEKRKRSIDELEKDTVPEVSTKEAEKIEEKEELKPAEKKEEVKPIEKKEEEKPAEKKEEEKPIEKKEESKPVEKLAEPESPVQKEVTEEIKPVEITETKEEKREEKLEADIVDEEKKPEILEVERKKSVEEFKEEAKKDEKVSPEVDKIEVEKKVEKEEPSKEIPVAVKEEKVEEEKQEKSPEEDTSTVRRMLVTASSEDGGQETEICAAGTIAFQKIVTPDDSLKDVSVKSTPDKDSLLLDKDSLHSDISTPEKDSISDKSPSMKDVGKVTPEDSLDKSPIDRRDSRELEDSLEKTVPGKPKEADSSTSPSMIEPEVPKSPSLQEQKEILQDLVKTAGEKVEKIEPAEPFADKTEKKELDTKLVEEAVEEASEKPTSISEILETDADIRKKSLDITASKSAESLRSEDISPAETIFAKSPTDKREEQTKIPDLKDEPVKSMLELFESEKKIGMPEDLKADVTKGVTQVDSKIDVSVSEKEDKKEPPGISPKKSPEESPEKSPAKSPELKERSITEPTKAEKVESITDLKSAADRDKLEEKDKSPSPALSDKDLQEIREDVAPSVKSQDITSTDIKQTDLVVKDKSPIVDTDQIKSEPLETVTDVKSPTSEKSKSPTPIEKIEKSDVTIAVIEKKIEEELDISKRPVEESEKEVSPEKPKTPTTSPVLEKLSKVEVSEIPSEKAGLTDLVESEEPLASKRPSIPSELHEFDIKETDKARSFSITSAIEELETRDHLKSPTEKAELSTETDETREKSKSPSISGESKDLKEVEEKLDKVTSPRHVDAEAKDEAKETQKSRSASVASVTSVLTEPKDKSKSPSIAGETPDLKEVEAKDGSDKSKSPSVTSDIPDLKDVDVKETEKSRSPSVTSVPVEAKEILDKSKSPSVVGETPDLTDVEAKEIIEKSRSPSVTSIPSEGKEPSDKSKLPSIAGEESDLKDLEPKDTEKFRSPVEAKDTLDKSKTPSVVSETPDLKEVEAKDIEKSPSVTSISAEPKD</sequence>
<feature type="region of interest" description="Disordered" evidence="1">
    <location>
        <begin position="734"/>
        <end position="767"/>
    </location>
</feature>
<dbReference type="OrthoDB" id="5371837at2759"/>
<dbReference type="Pfam" id="PF25281">
    <property type="entry name" value="MBL_MAP1B"/>
    <property type="match status" value="1"/>
</dbReference>
<feature type="region of interest" description="Disordered" evidence="1">
    <location>
        <begin position="1431"/>
        <end position="1485"/>
    </location>
</feature>
<feature type="compositionally biased region" description="Basic and acidic residues" evidence="1">
    <location>
        <begin position="1355"/>
        <end position="1374"/>
    </location>
</feature>
<feature type="compositionally biased region" description="Basic and acidic residues" evidence="1">
    <location>
        <begin position="1062"/>
        <end position="1075"/>
    </location>
</feature>
<feature type="compositionally biased region" description="Basic and acidic residues" evidence="1">
    <location>
        <begin position="2999"/>
        <end position="3008"/>
    </location>
</feature>
<feature type="compositionally biased region" description="Basic and acidic residues" evidence="1">
    <location>
        <begin position="3017"/>
        <end position="3044"/>
    </location>
</feature>
<feature type="compositionally biased region" description="Basic and acidic residues" evidence="1">
    <location>
        <begin position="3053"/>
        <end position="3065"/>
    </location>
</feature>
<dbReference type="Pfam" id="PF23415">
    <property type="entry name" value="MAPB1_N"/>
    <property type="match status" value="1"/>
</dbReference>
<feature type="compositionally biased region" description="Polar residues" evidence="1">
    <location>
        <begin position="2646"/>
        <end position="2656"/>
    </location>
</feature>
<feature type="compositionally biased region" description="Basic and acidic residues" evidence="1">
    <location>
        <begin position="2908"/>
        <end position="2923"/>
    </location>
</feature>
<feature type="non-terminal residue" evidence="4">
    <location>
        <position position="3078"/>
    </location>
</feature>
<dbReference type="PANTHER" id="PTHR13843:SF12">
    <property type="entry name" value="ATPASE F1_V1_A1 COMPLEX ALPHA_BETA SUBUNIT NUCLEOTIDE-BINDING DOMAIN-CONTAINING PROTEIN"/>
    <property type="match status" value="1"/>
</dbReference>
<dbReference type="GO" id="GO:0007409">
    <property type="term" value="P:axonogenesis"/>
    <property type="evidence" value="ECO:0007669"/>
    <property type="project" value="TreeGrafter"/>
</dbReference>
<feature type="domain" description="Microtubule-associated protein 1A/B/S-like MBL-like" evidence="3">
    <location>
        <begin position="97"/>
        <end position="361"/>
    </location>
</feature>
<protein>
    <recommendedName>
        <fullName evidence="6">Microtubule-associated protein futsch</fullName>
    </recommendedName>
</protein>
<evidence type="ECO:0000256" key="1">
    <source>
        <dbReference type="SAM" id="MobiDB-lite"/>
    </source>
</evidence>
<comment type="caution">
    <text evidence="4">The sequence shown here is derived from an EMBL/GenBank/DDBJ whole genome shotgun (WGS) entry which is preliminary data.</text>
</comment>
<organism evidence="4 5">
    <name type="scientific">Heterotrigona itama</name>
    <dbReference type="NCBI Taxonomy" id="395501"/>
    <lineage>
        <taxon>Eukaryota</taxon>
        <taxon>Metazoa</taxon>
        <taxon>Ecdysozoa</taxon>
        <taxon>Arthropoda</taxon>
        <taxon>Hexapoda</taxon>
        <taxon>Insecta</taxon>
        <taxon>Pterygota</taxon>
        <taxon>Neoptera</taxon>
        <taxon>Endopterygota</taxon>
        <taxon>Hymenoptera</taxon>
        <taxon>Apocrita</taxon>
        <taxon>Aculeata</taxon>
        <taxon>Apoidea</taxon>
        <taxon>Anthophila</taxon>
        <taxon>Apidae</taxon>
        <taxon>Heterotrigona</taxon>
    </lineage>
</organism>
<feature type="region of interest" description="Disordered" evidence="1">
    <location>
        <begin position="1355"/>
        <end position="1383"/>
    </location>
</feature>
<dbReference type="GO" id="GO:0003779">
    <property type="term" value="F:actin binding"/>
    <property type="evidence" value="ECO:0007669"/>
    <property type="project" value="TreeGrafter"/>
</dbReference>
<feature type="compositionally biased region" description="Basic and acidic residues" evidence="1">
    <location>
        <begin position="428"/>
        <end position="538"/>
    </location>
</feature>
<feature type="compositionally biased region" description="Polar residues" evidence="1">
    <location>
        <begin position="643"/>
        <end position="654"/>
    </location>
</feature>
<feature type="compositionally biased region" description="Basic and acidic residues" evidence="1">
    <location>
        <begin position="2574"/>
        <end position="2642"/>
    </location>
</feature>
<feature type="compositionally biased region" description="Basic and acidic residues" evidence="1">
    <location>
        <begin position="2528"/>
        <end position="2543"/>
    </location>
</feature>
<dbReference type="InterPro" id="IPR056617">
    <property type="entry name" value="MAP1B/S_N"/>
</dbReference>